<dbReference type="Proteomes" id="UP000783742">
    <property type="component" value="Unassembled WGS sequence"/>
</dbReference>
<keyword evidence="2" id="KW-1185">Reference proteome</keyword>
<gene>
    <name evidence="1" type="ORF">KQI68_06935</name>
</gene>
<proteinExistence type="predicted"/>
<organism evidence="1 2">
    <name type="scientific">Peptoniphilus ovalis</name>
    <dbReference type="NCBI Taxonomy" id="2841503"/>
    <lineage>
        <taxon>Bacteria</taxon>
        <taxon>Bacillati</taxon>
        <taxon>Bacillota</taxon>
        <taxon>Tissierellia</taxon>
        <taxon>Tissierellales</taxon>
        <taxon>Peptoniphilaceae</taxon>
        <taxon>Peptoniphilus</taxon>
    </lineage>
</organism>
<comment type="caution">
    <text evidence="1">The sequence shown here is derived from an EMBL/GenBank/DDBJ whole genome shotgun (WGS) entry which is preliminary data.</text>
</comment>
<evidence type="ECO:0000313" key="2">
    <source>
        <dbReference type="Proteomes" id="UP000783742"/>
    </source>
</evidence>
<dbReference type="EMBL" id="JAHLQO010000004">
    <property type="protein sequence ID" value="MBU5669574.1"/>
    <property type="molecule type" value="Genomic_DNA"/>
</dbReference>
<evidence type="ECO:0000313" key="1">
    <source>
        <dbReference type="EMBL" id="MBU5669574.1"/>
    </source>
</evidence>
<dbReference type="GO" id="GO:0003677">
    <property type="term" value="F:DNA binding"/>
    <property type="evidence" value="ECO:0007669"/>
    <property type="project" value="UniProtKB-KW"/>
</dbReference>
<keyword evidence="1" id="KW-0238">DNA-binding</keyword>
<protein>
    <submittedName>
        <fullName evidence="1">DNA-binding protein</fullName>
    </submittedName>
</protein>
<reference evidence="1 2" key="1">
    <citation type="submission" date="2021-06" db="EMBL/GenBank/DDBJ databases">
        <authorList>
            <person name="Sun Q."/>
            <person name="Li D."/>
        </authorList>
    </citation>
    <scope>NUCLEOTIDE SEQUENCE [LARGE SCALE GENOMIC DNA]</scope>
    <source>
        <strain evidence="1 2">MSJ-1</strain>
    </source>
</reference>
<dbReference type="RefSeq" id="WP_216549410.1">
    <property type="nucleotide sequence ID" value="NZ_JAHLQO010000004.1"/>
</dbReference>
<accession>A0ABS6FHU4</accession>
<name>A0ABS6FHU4_9FIRM</name>
<sequence>MGVRFYTPKELASEEDFPLGEHKLRTLANRYKNFPHLRNGNRLLLIRSEVENWLVECNKLGIKL</sequence>